<proteinExistence type="inferred from homology"/>
<dbReference type="RefSeq" id="WP_230840020.1">
    <property type="nucleotide sequence ID" value="NZ_CP063845.1"/>
</dbReference>
<dbReference type="InterPro" id="IPR007712">
    <property type="entry name" value="RelE/ParE_toxin"/>
</dbReference>
<accession>A0ABY3PHA6</accession>
<dbReference type="InterPro" id="IPR035093">
    <property type="entry name" value="RelE/ParE_toxin_dom_sf"/>
</dbReference>
<dbReference type="InterPro" id="IPR051803">
    <property type="entry name" value="TA_system_RelE-like_toxin"/>
</dbReference>
<dbReference type="Proteomes" id="UP001054846">
    <property type="component" value="Chromosome"/>
</dbReference>
<organism evidence="3 4">
    <name type="scientific">Gloeobacter morelensis MG652769</name>
    <dbReference type="NCBI Taxonomy" id="2781736"/>
    <lineage>
        <taxon>Bacteria</taxon>
        <taxon>Bacillati</taxon>
        <taxon>Cyanobacteriota</taxon>
        <taxon>Cyanophyceae</taxon>
        <taxon>Gloeobacterales</taxon>
        <taxon>Gloeobacteraceae</taxon>
        <taxon>Gloeobacter</taxon>
        <taxon>Gloeobacter morelensis</taxon>
    </lineage>
</organism>
<keyword evidence="4" id="KW-1185">Reference proteome</keyword>
<protein>
    <submittedName>
        <fullName evidence="3">Type II toxin-antitoxin system RelE/ParE family toxin</fullName>
    </submittedName>
</protein>
<dbReference type="EMBL" id="CP063845">
    <property type="protein sequence ID" value="UFP93019.1"/>
    <property type="molecule type" value="Genomic_DNA"/>
</dbReference>
<evidence type="ECO:0000313" key="3">
    <source>
        <dbReference type="EMBL" id="UFP93019.1"/>
    </source>
</evidence>
<keyword evidence="2" id="KW-1277">Toxin-antitoxin system</keyword>
<reference evidence="3 4" key="1">
    <citation type="journal article" date="2021" name="Genome Biol. Evol.">
        <title>Complete Genome Sequencing of a Novel Gloeobacter Species from a Waterfall Cave in Mexico.</title>
        <authorList>
            <person name="Saw J.H."/>
            <person name="Cardona T."/>
            <person name="Montejano G."/>
        </authorList>
    </citation>
    <scope>NUCLEOTIDE SEQUENCE [LARGE SCALE GENOMIC DNA]</scope>
    <source>
        <strain evidence="3">MG652769</strain>
    </source>
</reference>
<evidence type="ECO:0000256" key="1">
    <source>
        <dbReference type="ARBA" id="ARBA00006226"/>
    </source>
</evidence>
<comment type="similarity">
    <text evidence="1">Belongs to the RelE toxin family.</text>
</comment>
<name>A0ABY3PHA6_9CYAN</name>
<evidence type="ECO:0000313" key="4">
    <source>
        <dbReference type="Proteomes" id="UP001054846"/>
    </source>
</evidence>
<dbReference type="PANTHER" id="PTHR33755:SF6">
    <property type="entry name" value="PLASMID STABILIZATION SYSTEM PROTEIN"/>
    <property type="match status" value="1"/>
</dbReference>
<dbReference type="Gene3D" id="3.30.2310.20">
    <property type="entry name" value="RelE-like"/>
    <property type="match status" value="1"/>
</dbReference>
<gene>
    <name evidence="3" type="ORF">ISF26_14485</name>
</gene>
<sequence length="97" mass="11096">MQVLWTLEALERLTLIREEAGQVSSEWPQLVIGRIETVIAEMASFPLSGRVGRLRGTREWVVARTPYVIVYRPMQESVVIVTVVHGRQDWPGVLREP</sequence>
<dbReference type="PANTHER" id="PTHR33755">
    <property type="entry name" value="TOXIN PARE1-RELATED"/>
    <property type="match status" value="1"/>
</dbReference>
<dbReference type="Pfam" id="PF05016">
    <property type="entry name" value="ParE_toxin"/>
    <property type="match status" value="1"/>
</dbReference>
<evidence type="ECO:0000256" key="2">
    <source>
        <dbReference type="ARBA" id="ARBA00022649"/>
    </source>
</evidence>